<sequence length="84" mass="9355">MLEWTARLNPVHVIHKEFEAVSRKGDVADAHHPDCGREFFPGTLVAGAFDEILHGMFAVGNPVIGRGAFLQGPIGFERRCFIFF</sequence>
<protein>
    <submittedName>
        <fullName evidence="1">Uncharacterized protein</fullName>
    </submittedName>
</protein>
<reference evidence="1" key="1">
    <citation type="submission" date="2019-08" db="EMBL/GenBank/DDBJ databases">
        <authorList>
            <person name="Kucharzyk K."/>
            <person name="Murdoch R.W."/>
            <person name="Higgins S."/>
            <person name="Loffler F."/>
        </authorList>
    </citation>
    <scope>NUCLEOTIDE SEQUENCE</scope>
</reference>
<accession>A0A645GN63</accession>
<dbReference type="AlphaFoldDB" id="A0A645GN63"/>
<proteinExistence type="predicted"/>
<comment type="caution">
    <text evidence="1">The sequence shown here is derived from an EMBL/GenBank/DDBJ whole genome shotgun (WGS) entry which is preliminary data.</text>
</comment>
<dbReference type="EMBL" id="VSSQ01077601">
    <property type="protein sequence ID" value="MPN27620.1"/>
    <property type="molecule type" value="Genomic_DNA"/>
</dbReference>
<gene>
    <name evidence="1" type="ORF">SDC9_175054</name>
</gene>
<organism evidence="1">
    <name type="scientific">bioreactor metagenome</name>
    <dbReference type="NCBI Taxonomy" id="1076179"/>
    <lineage>
        <taxon>unclassified sequences</taxon>
        <taxon>metagenomes</taxon>
        <taxon>ecological metagenomes</taxon>
    </lineage>
</organism>
<name>A0A645GN63_9ZZZZ</name>
<evidence type="ECO:0000313" key="1">
    <source>
        <dbReference type="EMBL" id="MPN27620.1"/>
    </source>
</evidence>